<dbReference type="PROSITE" id="PS50936">
    <property type="entry name" value="ENGC_GTPASE"/>
    <property type="match status" value="1"/>
</dbReference>
<keyword evidence="14" id="KW-1185">Reference proteome</keyword>
<geneLocation type="plasmid" evidence="13 14">
    <name>pFA3</name>
</geneLocation>
<dbReference type="EMBL" id="AP025317">
    <property type="protein sequence ID" value="BDD12170.1"/>
    <property type="molecule type" value="Genomic_DNA"/>
</dbReference>
<evidence type="ECO:0000256" key="6">
    <source>
        <dbReference type="ARBA" id="ARBA00022801"/>
    </source>
</evidence>
<dbReference type="GO" id="GO:0005525">
    <property type="term" value="F:GTP binding"/>
    <property type="evidence" value="ECO:0007669"/>
    <property type="project" value="UniProtKB-UniRule"/>
</dbReference>
<dbReference type="HAMAP" id="MF_01820">
    <property type="entry name" value="GTPase_RsgA"/>
    <property type="match status" value="1"/>
</dbReference>
<evidence type="ECO:0000256" key="4">
    <source>
        <dbReference type="ARBA" id="ARBA00022730"/>
    </source>
</evidence>
<evidence type="ECO:0000313" key="13">
    <source>
        <dbReference type="EMBL" id="BDD12170.1"/>
    </source>
</evidence>
<dbReference type="GO" id="GO:0003924">
    <property type="term" value="F:GTPase activity"/>
    <property type="evidence" value="ECO:0007669"/>
    <property type="project" value="UniProtKB-UniRule"/>
</dbReference>
<keyword evidence="6 10" id="KW-0378">Hydrolase</keyword>
<feature type="binding site" evidence="10">
    <location>
        <position position="302"/>
    </location>
    <ligand>
        <name>Zn(2+)</name>
        <dbReference type="ChEBI" id="CHEBI:29105"/>
    </ligand>
</feature>
<dbReference type="Proteomes" id="UP001348817">
    <property type="component" value="Plasmid pFA3"/>
</dbReference>
<keyword evidence="13" id="KW-0614">Plasmid</keyword>
<keyword evidence="1 10" id="KW-0963">Cytoplasm</keyword>
<dbReference type="GO" id="GO:0019843">
    <property type="term" value="F:rRNA binding"/>
    <property type="evidence" value="ECO:0007669"/>
    <property type="project" value="UniProtKB-KW"/>
</dbReference>
<feature type="binding site" evidence="10">
    <location>
        <position position="307"/>
    </location>
    <ligand>
        <name>Zn(2+)</name>
        <dbReference type="ChEBI" id="CHEBI:29105"/>
    </ligand>
</feature>
<dbReference type="InterPro" id="IPR027417">
    <property type="entry name" value="P-loop_NTPase"/>
</dbReference>
<comment type="similarity">
    <text evidence="10">Belongs to the TRAFAC class YlqF/YawG GTPase family. RsgA subfamily.</text>
</comment>
<dbReference type="RefSeq" id="WP_338395523.1">
    <property type="nucleotide sequence ID" value="NZ_AP025317.1"/>
</dbReference>
<gene>
    <name evidence="10" type="primary">rsgA</name>
    <name evidence="13" type="ORF">FUAX_46020</name>
</gene>
<accession>A0AAU9CS55</accession>
<dbReference type="CDD" id="cd01854">
    <property type="entry name" value="YjeQ_EngC"/>
    <property type="match status" value="1"/>
</dbReference>
<dbReference type="EC" id="3.6.1.-" evidence="10"/>
<dbReference type="PANTHER" id="PTHR32120">
    <property type="entry name" value="SMALL RIBOSOMAL SUBUNIT BIOGENESIS GTPASE RSGA"/>
    <property type="match status" value="1"/>
</dbReference>
<evidence type="ECO:0000256" key="5">
    <source>
        <dbReference type="ARBA" id="ARBA00022741"/>
    </source>
</evidence>
<dbReference type="PROSITE" id="PS51721">
    <property type="entry name" value="G_CP"/>
    <property type="match status" value="1"/>
</dbReference>
<dbReference type="SUPFAM" id="SSF52540">
    <property type="entry name" value="P-loop containing nucleoside triphosphate hydrolases"/>
    <property type="match status" value="1"/>
</dbReference>
<evidence type="ECO:0000256" key="1">
    <source>
        <dbReference type="ARBA" id="ARBA00022490"/>
    </source>
</evidence>
<keyword evidence="2 10" id="KW-0690">Ribosome biogenesis</keyword>
<evidence type="ECO:0000256" key="9">
    <source>
        <dbReference type="ARBA" id="ARBA00023134"/>
    </source>
</evidence>
<name>A0AAU9CS55_9BACT</name>
<keyword evidence="9 10" id="KW-0342">GTP-binding</keyword>
<dbReference type="GO" id="GO:0042274">
    <property type="term" value="P:ribosomal small subunit biogenesis"/>
    <property type="evidence" value="ECO:0007669"/>
    <property type="project" value="UniProtKB-UniRule"/>
</dbReference>
<evidence type="ECO:0000259" key="12">
    <source>
        <dbReference type="PROSITE" id="PS51721"/>
    </source>
</evidence>
<dbReference type="AlphaFoldDB" id="A0AAU9CS55"/>
<dbReference type="InterPro" id="IPR030378">
    <property type="entry name" value="G_CP_dom"/>
</dbReference>
<dbReference type="KEGG" id="fax:FUAX_46020"/>
<keyword evidence="4 10" id="KW-0699">rRNA-binding</keyword>
<dbReference type="Pfam" id="PF03193">
    <property type="entry name" value="RsgA_GTPase"/>
    <property type="match status" value="1"/>
</dbReference>
<feature type="domain" description="EngC GTPase" evidence="11">
    <location>
        <begin position="125"/>
        <end position="277"/>
    </location>
</feature>
<dbReference type="SUPFAM" id="SSF50249">
    <property type="entry name" value="Nucleic acid-binding proteins"/>
    <property type="match status" value="1"/>
</dbReference>
<dbReference type="Gene3D" id="3.40.50.300">
    <property type="entry name" value="P-loop containing nucleotide triphosphate hydrolases"/>
    <property type="match status" value="1"/>
</dbReference>
<keyword evidence="8 10" id="KW-0694">RNA-binding</keyword>
<evidence type="ECO:0000313" key="14">
    <source>
        <dbReference type="Proteomes" id="UP001348817"/>
    </source>
</evidence>
<proteinExistence type="inferred from homology"/>
<dbReference type="InterPro" id="IPR004881">
    <property type="entry name" value="Ribosome_biogen_GTPase_RsgA"/>
</dbReference>
<keyword evidence="7 10" id="KW-0862">Zinc</keyword>
<comment type="function">
    <text evidence="10">One of several proteins that assist in the late maturation steps of the functional core of the 30S ribosomal subunit. Helps release RbfA from mature subunits. May play a role in the assembly of ribosomal proteins into the subunit. Circularly permuted GTPase that catalyzes slow GTP hydrolysis, GTPase activity is stimulated by the 30S ribosomal subunit.</text>
</comment>
<dbReference type="GO" id="GO:0005737">
    <property type="term" value="C:cytoplasm"/>
    <property type="evidence" value="ECO:0007669"/>
    <property type="project" value="UniProtKB-SubCell"/>
</dbReference>
<evidence type="ECO:0000259" key="11">
    <source>
        <dbReference type="PROSITE" id="PS50936"/>
    </source>
</evidence>
<evidence type="ECO:0000256" key="8">
    <source>
        <dbReference type="ARBA" id="ARBA00022884"/>
    </source>
</evidence>
<organism evidence="13 14">
    <name type="scientific">Fulvitalea axinellae</name>
    <dbReference type="NCBI Taxonomy" id="1182444"/>
    <lineage>
        <taxon>Bacteria</taxon>
        <taxon>Pseudomonadati</taxon>
        <taxon>Bacteroidota</taxon>
        <taxon>Cytophagia</taxon>
        <taxon>Cytophagales</taxon>
        <taxon>Persicobacteraceae</taxon>
        <taxon>Fulvitalea</taxon>
    </lineage>
</organism>
<evidence type="ECO:0000256" key="10">
    <source>
        <dbReference type="HAMAP-Rule" id="MF_01820"/>
    </source>
</evidence>
<feature type="binding site" evidence="10">
    <location>
        <position position="315"/>
    </location>
    <ligand>
        <name>Zn(2+)</name>
        <dbReference type="ChEBI" id="CHEBI:29105"/>
    </ligand>
</feature>
<comment type="subunit">
    <text evidence="10">Monomer. Associates with 30S ribosomal subunit, binds 16S rRNA.</text>
</comment>
<feature type="binding site" evidence="10">
    <location>
        <position position="309"/>
    </location>
    <ligand>
        <name>Zn(2+)</name>
        <dbReference type="ChEBI" id="CHEBI:29105"/>
    </ligand>
</feature>
<protein>
    <recommendedName>
        <fullName evidence="10">Small ribosomal subunit biogenesis GTPase RsgA</fullName>
        <ecNumber evidence="10">3.6.1.-</ecNumber>
    </recommendedName>
</protein>
<keyword evidence="5 10" id="KW-0547">Nucleotide-binding</keyword>
<evidence type="ECO:0000256" key="3">
    <source>
        <dbReference type="ARBA" id="ARBA00022723"/>
    </source>
</evidence>
<keyword evidence="3 10" id="KW-0479">Metal-binding</keyword>
<comment type="subcellular location">
    <subcellularLocation>
        <location evidence="10">Cytoplasm</location>
    </subcellularLocation>
</comment>
<feature type="domain" description="CP-type G" evidence="12">
    <location>
        <begin position="116"/>
        <end position="279"/>
    </location>
</feature>
<comment type="cofactor">
    <cofactor evidence="10">
        <name>Zn(2+)</name>
        <dbReference type="ChEBI" id="CHEBI:29105"/>
    </cofactor>
    <text evidence="10">Binds 1 zinc ion per subunit.</text>
</comment>
<reference evidence="13 14" key="1">
    <citation type="submission" date="2021-12" db="EMBL/GenBank/DDBJ databases">
        <title>Genome sequencing of bacteria with rrn-lacking chromosome and rrn-plasmid.</title>
        <authorList>
            <person name="Anda M."/>
            <person name="Iwasaki W."/>
        </authorList>
    </citation>
    <scope>NUCLEOTIDE SEQUENCE [LARGE SCALE GENOMIC DNA]</scope>
    <source>
        <strain evidence="13 14">DSM 100852</strain>
        <plasmid evidence="13 14">pFA3</plasmid>
    </source>
</reference>
<sequence length="374" mass="41680">MSKCINNSDNKSLKKNITLNSLGYSPFFEKRRRESGLEDFGIGRVIAEHKGRYRVMTEQGEFDAEIVGSMRYSAESRSDFPAVGDWVSVTEFGESNMLIHAIIGRKTVLSRKAVGRRGEEQIIATNIDKSFIVQAIDRDFSINRIERYMAICREAGVEPVAILNKTDLIEKEEADRLLARVKARLGDISVILFSNNNGCGLKDLQSHITANKTYCLLGSSGVGKSTLINTLSGKNVMRTGEIGEIGEGTGRGKHVTTHRQLVILEGGGLLIDNPGMREIGMTDLDQGLELTFDIISEVAEECRFSDCTHTGEAGCAVIEAVEDGDISEDSYENFLKMVREKEHYESTVAEKRRRGKSFAKMVKQVKKVKENRRR</sequence>
<evidence type="ECO:0000256" key="2">
    <source>
        <dbReference type="ARBA" id="ARBA00022517"/>
    </source>
</evidence>
<dbReference type="InterPro" id="IPR012340">
    <property type="entry name" value="NA-bd_OB-fold"/>
</dbReference>
<feature type="binding site" evidence="10">
    <location>
        <begin position="164"/>
        <end position="167"/>
    </location>
    <ligand>
        <name>GTP</name>
        <dbReference type="ChEBI" id="CHEBI:37565"/>
    </ligand>
</feature>
<feature type="binding site" evidence="10">
    <location>
        <begin position="218"/>
        <end position="226"/>
    </location>
    <ligand>
        <name>GTP</name>
        <dbReference type="ChEBI" id="CHEBI:37565"/>
    </ligand>
</feature>
<dbReference type="GO" id="GO:0046872">
    <property type="term" value="F:metal ion binding"/>
    <property type="evidence" value="ECO:0007669"/>
    <property type="project" value="UniProtKB-KW"/>
</dbReference>
<dbReference type="InterPro" id="IPR010914">
    <property type="entry name" value="RsgA_GTPase_dom"/>
</dbReference>
<dbReference type="Gene3D" id="1.10.40.50">
    <property type="entry name" value="Probable gtpase engc, domain 3"/>
    <property type="match status" value="1"/>
</dbReference>
<dbReference type="PANTHER" id="PTHR32120:SF10">
    <property type="entry name" value="SMALL RIBOSOMAL SUBUNIT BIOGENESIS GTPASE RSGA"/>
    <property type="match status" value="1"/>
</dbReference>
<evidence type="ECO:0000256" key="7">
    <source>
        <dbReference type="ARBA" id="ARBA00022833"/>
    </source>
</evidence>
<dbReference type="NCBIfam" id="TIGR00157">
    <property type="entry name" value="ribosome small subunit-dependent GTPase A"/>
    <property type="match status" value="1"/>
</dbReference>